<sequence>MRMTQHWSAIKTKKVEQPVANHINLPRHSTDNLRVIAIEQNSSWNNRSRKQKEHFWIGMLQTMTPSGLNIRSDLPAL</sequence>
<proteinExistence type="predicted"/>
<keyword evidence="2" id="KW-1185">Reference proteome</keyword>
<dbReference type="AlphaFoldDB" id="A0A9Q1HDX6"/>
<comment type="caution">
    <text evidence="1">The sequence shown here is derived from an EMBL/GenBank/DDBJ whole genome shotgun (WGS) entry which is preliminary data.</text>
</comment>
<name>A0A9Q1HDX6_HOLLE</name>
<accession>A0A9Q1HDX6</accession>
<gene>
    <name evidence="1" type="ORF">HOLleu_09474</name>
</gene>
<dbReference type="EMBL" id="JAIZAY010000004">
    <property type="protein sequence ID" value="KAJ8042659.1"/>
    <property type="molecule type" value="Genomic_DNA"/>
</dbReference>
<dbReference type="Proteomes" id="UP001152320">
    <property type="component" value="Chromosome 4"/>
</dbReference>
<dbReference type="OrthoDB" id="5849335at2759"/>
<evidence type="ECO:0000313" key="2">
    <source>
        <dbReference type="Proteomes" id="UP001152320"/>
    </source>
</evidence>
<protein>
    <submittedName>
        <fullName evidence="1">Uncharacterized protein</fullName>
    </submittedName>
</protein>
<reference evidence="1" key="1">
    <citation type="submission" date="2021-10" db="EMBL/GenBank/DDBJ databases">
        <title>Tropical sea cucumber genome reveals ecological adaptation and Cuvierian tubules defense mechanism.</title>
        <authorList>
            <person name="Chen T."/>
        </authorList>
    </citation>
    <scope>NUCLEOTIDE SEQUENCE</scope>
    <source>
        <strain evidence="1">Nanhai2018</strain>
        <tissue evidence="1">Muscle</tissue>
    </source>
</reference>
<organism evidence="1 2">
    <name type="scientific">Holothuria leucospilota</name>
    <name type="common">Black long sea cucumber</name>
    <name type="synonym">Mertensiothuria leucospilota</name>
    <dbReference type="NCBI Taxonomy" id="206669"/>
    <lineage>
        <taxon>Eukaryota</taxon>
        <taxon>Metazoa</taxon>
        <taxon>Echinodermata</taxon>
        <taxon>Eleutherozoa</taxon>
        <taxon>Echinozoa</taxon>
        <taxon>Holothuroidea</taxon>
        <taxon>Aspidochirotacea</taxon>
        <taxon>Aspidochirotida</taxon>
        <taxon>Holothuriidae</taxon>
        <taxon>Holothuria</taxon>
    </lineage>
</organism>
<evidence type="ECO:0000313" key="1">
    <source>
        <dbReference type="EMBL" id="KAJ8042659.1"/>
    </source>
</evidence>